<dbReference type="GO" id="GO:0003924">
    <property type="term" value="F:GTPase activity"/>
    <property type="evidence" value="ECO:0007669"/>
    <property type="project" value="InterPro"/>
</dbReference>
<evidence type="ECO:0000256" key="2">
    <source>
        <dbReference type="ARBA" id="ARBA00022741"/>
    </source>
</evidence>
<comment type="similarity">
    <text evidence="1">Belongs to the small GTPase superfamily. Rab family.</text>
</comment>
<dbReference type="InterPro" id="IPR005225">
    <property type="entry name" value="Small_GTP-bd"/>
</dbReference>
<dbReference type="EMBL" id="CAJNOO010000464">
    <property type="protein sequence ID" value="CAF0950710.1"/>
    <property type="molecule type" value="Genomic_DNA"/>
</dbReference>
<keyword evidence="2" id="KW-0547">Nucleotide-binding</keyword>
<evidence type="ECO:0000256" key="3">
    <source>
        <dbReference type="ARBA" id="ARBA00023134"/>
    </source>
</evidence>
<dbReference type="OrthoDB" id="10009404at2759"/>
<sequence>MPRALDEHFDLKFLAIGDSGVGKTCLLNQYIDEQFMKTLGTTVGIDIRDKNIFYKSNKTNKSYNISLQLWDTAGQERYRCLTTSFFRDAMGFLLVFDLTNETSFLNVRNWIGEIQSNAYSENVDMILVGNKCDLENERIITKLRAIEFAQEYQVDYIETSALQNINIAESVELLLDLVMNRLEENENFSKKNSYLSKKPIEPINLGFMERNFRRKKDLSFCCNY</sequence>
<gene>
    <name evidence="6" type="ORF">RFH988_LOCUS11612</name>
</gene>
<accession>A0A814D7Z4</accession>
<keyword evidence="5" id="KW-0636">Prenylation</keyword>
<comment type="caution">
    <text evidence="6">The sequence shown here is derived from an EMBL/GenBank/DDBJ whole genome shotgun (WGS) entry which is preliminary data.</text>
</comment>
<dbReference type="PROSITE" id="PS51420">
    <property type="entry name" value="RHO"/>
    <property type="match status" value="1"/>
</dbReference>
<dbReference type="PRINTS" id="PR00449">
    <property type="entry name" value="RASTRNSFRMNG"/>
</dbReference>
<evidence type="ECO:0000256" key="1">
    <source>
        <dbReference type="ARBA" id="ARBA00006270"/>
    </source>
</evidence>
<dbReference type="SMART" id="SM00176">
    <property type="entry name" value="RAN"/>
    <property type="match status" value="1"/>
</dbReference>
<dbReference type="InterPro" id="IPR027417">
    <property type="entry name" value="P-loop_NTPase"/>
</dbReference>
<name>A0A814D7Z4_9BILA</name>
<dbReference type="NCBIfam" id="TIGR00231">
    <property type="entry name" value="small_GTP"/>
    <property type="match status" value="1"/>
</dbReference>
<dbReference type="Pfam" id="PF00071">
    <property type="entry name" value="Ras"/>
    <property type="match status" value="1"/>
</dbReference>
<keyword evidence="4" id="KW-0449">Lipoprotein</keyword>
<dbReference type="Proteomes" id="UP000663882">
    <property type="component" value="Unassembled WGS sequence"/>
</dbReference>
<dbReference type="InterPro" id="IPR001806">
    <property type="entry name" value="Small_GTPase"/>
</dbReference>
<dbReference type="PROSITE" id="PS51421">
    <property type="entry name" value="RAS"/>
    <property type="match status" value="1"/>
</dbReference>
<dbReference type="GO" id="GO:0005525">
    <property type="term" value="F:GTP binding"/>
    <property type="evidence" value="ECO:0007669"/>
    <property type="project" value="UniProtKB-KW"/>
</dbReference>
<dbReference type="SMART" id="SM00173">
    <property type="entry name" value="RAS"/>
    <property type="match status" value="1"/>
</dbReference>
<dbReference type="SMART" id="SM00174">
    <property type="entry name" value="RHO"/>
    <property type="match status" value="1"/>
</dbReference>
<dbReference type="SUPFAM" id="SSF52540">
    <property type="entry name" value="P-loop containing nucleoside triphosphate hydrolases"/>
    <property type="match status" value="1"/>
</dbReference>
<dbReference type="InterPro" id="IPR050305">
    <property type="entry name" value="Small_GTPase_Rab"/>
</dbReference>
<dbReference type="AlphaFoldDB" id="A0A814D7Z4"/>
<evidence type="ECO:0000256" key="4">
    <source>
        <dbReference type="ARBA" id="ARBA00023288"/>
    </source>
</evidence>
<evidence type="ECO:0000313" key="7">
    <source>
        <dbReference type="Proteomes" id="UP000663882"/>
    </source>
</evidence>
<evidence type="ECO:0000313" key="6">
    <source>
        <dbReference type="EMBL" id="CAF0950710.1"/>
    </source>
</evidence>
<evidence type="ECO:0000256" key="5">
    <source>
        <dbReference type="ARBA" id="ARBA00023289"/>
    </source>
</evidence>
<protein>
    <submittedName>
        <fullName evidence="6">Uncharacterized protein</fullName>
    </submittedName>
</protein>
<keyword evidence="3" id="KW-0342">GTP-binding</keyword>
<proteinExistence type="inferred from homology"/>
<reference evidence="6" key="1">
    <citation type="submission" date="2021-02" db="EMBL/GenBank/DDBJ databases">
        <authorList>
            <person name="Nowell W R."/>
        </authorList>
    </citation>
    <scope>NUCLEOTIDE SEQUENCE</scope>
</reference>
<dbReference type="FunFam" id="3.40.50.300:FF:001129">
    <property type="entry name" value="ras-related protein Rab-44 isoform X2"/>
    <property type="match status" value="1"/>
</dbReference>
<dbReference type="PROSITE" id="PS51419">
    <property type="entry name" value="RAB"/>
    <property type="match status" value="1"/>
</dbReference>
<dbReference type="Gene3D" id="3.40.50.300">
    <property type="entry name" value="P-loop containing nucleotide triphosphate hydrolases"/>
    <property type="match status" value="1"/>
</dbReference>
<dbReference type="SMART" id="SM00175">
    <property type="entry name" value="RAB"/>
    <property type="match status" value="1"/>
</dbReference>
<organism evidence="6 7">
    <name type="scientific">Rotaria sordida</name>
    <dbReference type="NCBI Taxonomy" id="392033"/>
    <lineage>
        <taxon>Eukaryota</taxon>
        <taxon>Metazoa</taxon>
        <taxon>Spiralia</taxon>
        <taxon>Gnathifera</taxon>
        <taxon>Rotifera</taxon>
        <taxon>Eurotatoria</taxon>
        <taxon>Bdelloidea</taxon>
        <taxon>Philodinida</taxon>
        <taxon>Philodinidae</taxon>
        <taxon>Rotaria</taxon>
    </lineage>
</organism>
<dbReference type="PANTHER" id="PTHR47980">
    <property type="entry name" value="LD44762P"/>
    <property type="match status" value="1"/>
</dbReference>